<sequence length="39" mass="4417">MTQRHGWLVSCLSRLVLTHQSFLLLAFLIMYLADGTPSP</sequence>
<protein>
    <submittedName>
        <fullName evidence="2">Uncharacterized protein</fullName>
    </submittedName>
</protein>
<keyword evidence="1" id="KW-1133">Transmembrane helix</keyword>
<accession>A0A8X6X916</accession>
<keyword evidence="1" id="KW-0472">Membrane</keyword>
<name>A0A8X6X916_9ARAC</name>
<evidence type="ECO:0000256" key="1">
    <source>
        <dbReference type="SAM" id="Phobius"/>
    </source>
</evidence>
<evidence type="ECO:0000313" key="3">
    <source>
        <dbReference type="Proteomes" id="UP000886998"/>
    </source>
</evidence>
<dbReference type="EMBL" id="BMAV01006443">
    <property type="protein sequence ID" value="GFY48417.1"/>
    <property type="molecule type" value="Genomic_DNA"/>
</dbReference>
<feature type="non-terminal residue" evidence="2">
    <location>
        <position position="39"/>
    </location>
</feature>
<keyword evidence="1" id="KW-0812">Transmembrane</keyword>
<dbReference type="Proteomes" id="UP000886998">
    <property type="component" value="Unassembled WGS sequence"/>
</dbReference>
<evidence type="ECO:0000313" key="2">
    <source>
        <dbReference type="EMBL" id="GFY48417.1"/>
    </source>
</evidence>
<comment type="caution">
    <text evidence="2">The sequence shown here is derived from an EMBL/GenBank/DDBJ whole genome shotgun (WGS) entry which is preliminary data.</text>
</comment>
<keyword evidence="3" id="KW-1185">Reference proteome</keyword>
<dbReference type="AlphaFoldDB" id="A0A8X6X916"/>
<reference evidence="2" key="1">
    <citation type="submission" date="2020-08" db="EMBL/GenBank/DDBJ databases">
        <title>Multicomponent nature underlies the extraordinary mechanical properties of spider dragline silk.</title>
        <authorList>
            <person name="Kono N."/>
            <person name="Nakamura H."/>
            <person name="Mori M."/>
            <person name="Yoshida Y."/>
            <person name="Ohtoshi R."/>
            <person name="Malay A.D."/>
            <person name="Moran D.A.P."/>
            <person name="Tomita M."/>
            <person name="Numata K."/>
            <person name="Arakawa K."/>
        </authorList>
    </citation>
    <scope>NUCLEOTIDE SEQUENCE</scope>
</reference>
<feature type="transmembrane region" description="Helical" evidence="1">
    <location>
        <begin position="12"/>
        <end position="33"/>
    </location>
</feature>
<organism evidence="2 3">
    <name type="scientific">Trichonephila inaurata madagascariensis</name>
    <dbReference type="NCBI Taxonomy" id="2747483"/>
    <lineage>
        <taxon>Eukaryota</taxon>
        <taxon>Metazoa</taxon>
        <taxon>Ecdysozoa</taxon>
        <taxon>Arthropoda</taxon>
        <taxon>Chelicerata</taxon>
        <taxon>Arachnida</taxon>
        <taxon>Araneae</taxon>
        <taxon>Araneomorphae</taxon>
        <taxon>Entelegynae</taxon>
        <taxon>Araneoidea</taxon>
        <taxon>Nephilidae</taxon>
        <taxon>Trichonephila</taxon>
        <taxon>Trichonephila inaurata</taxon>
    </lineage>
</organism>
<gene>
    <name evidence="2" type="ORF">TNIN_33081</name>
</gene>
<proteinExistence type="predicted"/>